<dbReference type="KEGG" id="rgr:FZ934_07920"/>
<dbReference type="Pfam" id="PF05135">
    <property type="entry name" value="Phage_connect_1"/>
    <property type="match status" value="1"/>
</dbReference>
<organism evidence="1 2">
    <name type="scientific">Rhizobium grahamii</name>
    <dbReference type="NCBI Taxonomy" id="1120045"/>
    <lineage>
        <taxon>Bacteria</taxon>
        <taxon>Pseudomonadati</taxon>
        <taxon>Pseudomonadota</taxon>
        <taxon>Alphaproteobacteria</taxon>
        <taxon>Hyphomicrobiales</taxon>
        <taxon>Rhizobiaceae</taxon>
        <taxon>Rhizobium/Agrobacterium group</taxon>
        <taxon>Rhizobium</taxon>
    </lineage>
</organism>
<dbReference type="Proteomes" id="UP000326881">
    <property type="component" value="Chromosome"/>
</dbReference>
<reference evidence="1 2" key="1">
    <citation type="submission" date="2019-08" db="EMBL/GenBank/DDBJ databases">
        <title>Prosopis cineraria nodule microbiome.</title>
        <authorList>
            <person name="Ali R."/>
            <person name="Chaluvadi S.R."/>
            <person name="Wang X."/>
        </authorList>
    </citation>
    <scope>NUCLEOTIDE SEQUENCE [LARGE SCALE GENOMIC DNA]</scope>
    <source>
        <strain evidence="1 2">BG7</strain>
    </source>
</reference>
<keyword evidence="2" id="KW-1185">Reference proteome</keyword>
<evidence type="ECO:0000313" key="1">
    <source>
        <dbReference type="EMBL" id="QFY60365.1"/>
    </source>
</evidence>
<dbReference type="InterPro" id="IPR021146">
    <property type="entry name" value="Phage_gp6-like_head-tail"/>
</dbReference>
<dbReference type="InterPro" id="IPR006450">
    <property type="entry name" value="Phage_HK97_gp6-like"/>
</dbReference>
<sequence>MAVVTLDEMKAHLGVTDDADNTLIEGKIAAAQAWIEQYLGYEIETEFPDEVPADLVDAVKQQAAHAFENRESTVVGVTIQAAPNGVEDVIRNRRNYSWQ</sequence>
<dbReference type="RefSeq" id="WP_153270610.1">
    <property type="nucleotide sequence ID" value="NZ_CP043498.1"/>
</dbReference>
<dbReference type="Gene3D" id="1.10.3230.30">
    <property type="entry name" value="Phage gp6-like head-tail connector protein"/>
    <property type="match status" value="1"/>
</dbReference>
<dbReference type="NCBIfam" id="TIGR01560">
    <property type="entry name" value="put_DNA_pack"/>
    <property type="match status" value="1"/>
</dbReference>
<proteinExistence type="predicted"/>
<protein>
    <submittedName>
        <fullName evidence="1">Phage gp6-like head-tail connector protein</fullName>
    </submittedName>
</protein>
<name>A0A5Q0C533_9HYPH</name>
<accession>A0A5Q0C533</accession>
<dbReference type="AlphaFoldDB" id="A0A5Q0C533"/>
<evidence type="ECO:0000313" key="2">
    <source>
        <dbReference type="Proteomes" id="UP000326881"/>
    </source>
</evidence>
<gene>
    <name evidence="1" type="ORF">FZ934_07920</name>
</gene>
<dbReference type="CDD" id="cd08054">
    <property type="entry name" value="gp6"/>
    <property type="match status" value="1"/>
</dbReference>
<dbReference type="EMBL" id="CP043498">
    <property type="protein sequence ID" value="QFY60365.1"/>
    <property type="molecule type" value="Genomic_DNA"/>
</dbReference>
<dbReference type="OrthoDB" id="7307102at2"/>